<protein>
    <submittedName>
        <fullName evidence="2">Uncharacterized protein</fullName>
    </submittedName>
</protein>
<keyword evidence="1" id="KW-0175">Coiled coil</keyword>
<proteinExistence type="predicted"/>
<dbReference type="AlphaFoldDB" id="A0AAD8B5R2"/>
<name>A0AAD8B5R2_BIOPF</name>
<evidence type="ECO:0000256" key="1">
    <source>
        <dbReference type="SAM" id="Coils"/>
    </source>
</evidence>
<evidence type="ECO:0000313" key="2">
    <source>
        <dbReference type="EMBL" id="KAK0047919.1"/>
    </source>
</evidence>
<gene>
    <name evidence="2" type="ORF">Bpfe_022718</name>
</gene>
<reference evidence="2" key="2">
    <citation type="submission" date="2023-04" db="EMBL/GenBank/DDBJ databases">
        <authorList>
            <person name="Bu L."/>
            <person name="Lu L."/>
            <person name="Laidemitt M.R."/>
            <person name="Zhang S.M."/>
            <person name="Mutuku M."/>
            <person name="Mkoji G."/>
            <person name="Steinauer M."/>
            <person name="Loker E.S."/>
        </authorList>
    </citation>
    <scope>NUCLEOTIDE SEQUENCE</scope>
    <source>
        <strain evidence="2">KasaAsao</strain>
        <tissue evidence="2">Whole Snail</tissue>
    </source>
</reference>
<dbReference type="Proteomes" id="UP001233172">
    <property type="component" value="Unassembled WGS sequence"/>
</dbReference>
<sequence length="209" mass="24282">MADEVDLIMARPFVNEYFSDKLNKFSISQSKKIHSSVSKQNYNEAEERSSKEKEDLMKVLNKFQEANEQEECEETLTAIFNCASKDVNFNPREQKQTGITMKTKLEDLFEFLYELASNYDFTRERVNLLHIRTALQIILDDFSKYPTDVEGETLQSAINAIVSDGDDTVSELDSAIEDWKRYVVSESQVFSVKHLKKPEAIPCSHTWWR</sequence>
<accession>A0AAD8B5R2</accession>
<feature type="coiled-coil region" evidence="1">
    <location>
        <begin position="42"/>
        <end position="73"/>
    </location>
</feature>
<dbReference type="EMBL" id="JASAOG010000144">
    <property type="protein sequence ID" value="KAK0047919.1"/>
    <property type="molecule type" value="Genomic_DNA"/>
</dbReference>
<evidence type="ECO:0000313" key="3">
    <source>
        <dbReference type="Proteomes" id="UP001233172"/>
    </source>
</evidence>
<comment type="caution">
    <text evidence="2">The sequence shown here is derived from an EMBL/GenBank/DDBJ whole genome shotgun (WGS) entry which is preliminary data.</text>
</comment>
<keyword evidence="3" id="KW-1185">Reference proteome</keyword>
<organism evidence="2 3">
    <name type="scientific">Biomphalaria pfeifferi</name>
    <name type="common">Bloodfluke planorb</name>
    <name type="synonym">Freshwater snail</name>
    <dbReference type="NCBI Taxonomy" id="112525"/>
    <lineage>
        <taxon>Eukaryota</taxon>
        <taxon>Metazoa</taxon>
        <taxon>Spiralia</taxon>
        <taxon>Lophotrochozoa</taxon>
        <taxon>Mollusca</taxon>
        <taxon>Gastropoda</taxon>
        <taxon>Heterobranchia</taxon>
        <taxon>Euthyneura</taxon>
        <taxon>Panpulmonata</taxon>
        <taxon>Hygrophila</taxon>
        <taxon>Lymnaeoidea</taxon>
        <taxon>Planorbidae</taxon>
        <taxon>Biomphalaria</taxon>
    </lineage>
</organism>
<reference evidence="2" key="1">
    <citation type="journal article" date="2023" name="PLoS Negl. Trop. Dis.">
        <title>A genome sequence for Biomphalaria pfeifferi, the major vector snail for the human-infecting parasite Schistosoma mansoni.</title>
        <authorList>
            <person name="Bu L."/>
            <person name="Lu L."/>
            <person name="Laidemitt M.R."/>
            <person name="Zhang S.M."/>
            <person name="Mutuku M."/>
            <person name="Mkoji G."/>
            <person name="Steinauer M."/>
            <person name="Loker E.S."/>
        </authorList>
    </citation>
    <scope>NUCLEOTIDE SEQUENCE</scope>
    <source>
        <strain evidence="2">KasaAsao</strain>
    </source>
</reference>